<accession>A0A3B1A4I2</accession>
<proteinExistence type="predicted"/>
<dbReference type="PANTHER" id="PTHR36222:SF1">
    <property type="entry name" value="SERINE PROTEASE INHIBITOR RV3364C"/>
    <property type="match status" value="1"/>
</dbReference>
<dbReference type="InterPro" id="IPR053141">
    <property type="entry name" value="Mycobact_SerProt_Inhib_Rv3364c"/>
</dbReference>
<dbReference type="AlphaFoldDB" id="A0A3B1A4I2"/>
<dbReference type="PANTHER" id="PTHR36222">
    <property type="entry name" value="SERINE PROTEASE INHIBITOR RV3364C"/>
    <property type="match status" value="1"/>
</dbReference>
<evidence type="ECO:0000259" key="1">
    <source>
        <dbReference type="SMART" id="SM00960"/>
    </source>
</evidence>
<protein>
    <recommendedName>
        <fullName evidence="1">Roadblock/LAMTOR2 domain-containing protein</fullName>
    </recommendedName>
</protein>
<dbReference type="Pfam" id="PF03259">
    <property type="entry name" value="Robl_LC7"/>
    <property type="match status" value="1"/>
</dbReference>
<dbReference type="EMBL" id="UOFT01000039">
    <property type="protein sequence ID" value="VAW94497.1"/>
    <property type="molecule type" value="Genomic_DNA"/>
</dbReference>
<sequence>MEGISTIIDKVSDESASHSNDVSRVIQKKLTYILSNLISGCNEITSAMISSSDGIAWASYLNEGLDQHRFAAMSSALLALSDNLITETNKGKTKNVIIESSEGNVFVMHAGNNLLLTVFTKPGANLGMPLAHAKKSSDEIEKLNISII</sequence>
<reference evidence="2" key="1">
    <citation type="submission" date="2018-06" db="EMBL/GenBank/DDBJ databases">
        <authorList>
            <person name="Zhirakovskaya E."/>
        </authorList>
    </citation>
    <scope>NUCLEOTIDE SEQUENCE</scope>
</reference>
<organism evidence="2">
    <name type="scientific">hydrothermal vent metagenome</name>
    <dbReference type="NCBI Taxonomy" id="652676"/>
    <lineage>
        <taxon>unclassified sequences</taxon>
        <taxon>metagenomes</taxon>
        <taxon>ecological metagenomes</taxon>
    </lineage>
</organism>
<feature type="domain" description="Roadblock/LAMTOR2" evidence="1">
    <location>
        <begin position="31"/>
        <end position="120"/>
    </location>
</feature>
<dbReference type="InterPro" id="IPR004942">
    <property type="entry name" value="Roadblock/LAMTOR2_dom"/>
</dbReference>
<dbReference type="Gene3D" id="3.30.450.30">
    <property type="entry name" value="Dynein light chain 2a, cytoplasmic"/>
    <property type="match status" value="1"/>
</dbReference>
<dbReference type="SMART" id="SM00960">
    <property type="entry name" value="Robl_LC7"/>
    <property type="match status" value="1"/>
</dbReference>
<dbReference type="SUPFAM" id="SSF103196">
    <property type="entry name" value="Roadblock/LC7 domain"/>
    <property type="match status" value="1"/>
</dbReference>
<name>A0A3B1A4I2_9ZZZZ</name>
<evidence type="ECO:0000313" key="2">
    <source>
        <dbReference type="EMBL" id="VAW94497.1"/>
    </source>
</evidence>
<gene>
    <name evidence="2" type="ORF">MNBD_GAMMA23-2279</name>
</gene>